<dbReference type="Gene3D" id="1.10.10.10">
    <property type="entry name" value="Winged helix-like DNA-binding domain superfamily/Winged helix DNA-binding domain"/>
    <property type="match status" value="1"/>
</dbReference>
<dbReference type="InterPro" id="IPR005471">
    <property type="entry name" value="Tscrpt_reg_IclR_N"/>
</dbReference>
<feature type="domain" description="HTH iclR-type" evidence="4">
    <location>
        <begin position="24"/>
        <end position="86"/>
    </location>
</feature>
<accession>A0A317F9M6</accession>
<dbReference type="GO" id="GO:0045892">
    <property type="term" value="P:negative regulation of DNA-templated transcription"/>
    <property type="evidence" value="ECO:0007669"/>
    <property type="project" value="TreeGrafter"/>
</dbReference>
<dbReference type="PANTHER" id="PTHR30136:SF34">
    <property type="entry name" value="TRANSCRIPTIONAL REGULATOR"/>
    <property type="match status" value="1"/>
</dbReference>
<sequence>MQKEVQPVPDGARKQPKTEDALYVQSVEKAFRVLFAVGRNRAPMGLTQLAAASGLDRSAAQRFSHTLERLGYLRKDPRKRRFAITPRALEIGAMYLGSDVLVERGRPWLSELCRQTGETASLTMLDGTDVLYLLRRHADSVTRARVTIGSRLPAFCTSSGIAMLAALPRPAAMAVLEASDRTAFTARTVTDIPALLSRLDEVARDGYAMAVEELFAGAASIAVPVLGSAGEPVAAVHVTFACDRCPPEEARRRFLPLLKQSAQGLSRSLAAGGA</sequence>
<dbReference type="PANTHER" id="PTHR30136">
    <property type="entry name" value="HELIX-TURN-HELIX TRANSCRIPTIONAL REGULATOR, ICLR FAMILY"/>
    <property type="match status" value="1"/>
</dbReference>
<protein>
    <submittedName>
        <fullName evidence="6">IclR family transcriptional regulator</fullName>
    </submittedName>
</protein>
<dbReference type="Proteomes" id="UP000245765">
    <property type="component" value="Unassembled WGS sequence"/>
</dbReference>
<dbReference type="PROSITE" id="PS51077">
    <property type="entry name" value="HTH_ICLR"/>
    <property type="match status" value="1"/>
</dbReference>
<dbReference type="InterPro" id="IPR050707">
    <property type="entry name" value="HTH_MetabolicPath_Reg"/>
</dbReference>
<reference evidence="7" key="1">
    <citation type="submission" date="2018-05" db="EMBL/GenBank/DDBJ databases">
        <authorList>
            <person name="Du Z."/>
            <person name="Wang X."/>
        </authorList>
    </citation>
    <scope>NUCLEOTIDE SEQUENCE [LARGE SCALE GENOMIC DNA]</scope>
    <source>
        <strain evidence="7">CQN31</strain>
    </source>
</reference>
<evidence type="ECO:0000313" key="6">
    <source>
        <dbReference type="EMBL" id="PWS35465.1"/>
    </source>
</evidence>
<dbReference type="EMBL" id="QGNA01000004">
    <property type="protein sequence ID" value="PWS35465.1"/>
    <property type="molecule type" value="Genomic_DNA"/>
</dbReference>
<dbReference type="InterPro" id="IPR029016">
    <property type="entry name" value="GAF-like_dom_sf"/>
</dbReference>
<keyword evidence="1" id="KW-0805">Transcription regulation</keyword>
<dbReference type="Gene3D" id="3.30.450.40">
    <property type="match status" value="1"/>
</dbReference>
<keyword evidence="2" id="KW-0238">DNA-binding</keyword>
<dbReference type="PROSITE" id="PS51078">
    <property type="entry name" value="ICLR_ED"/>
    <property type="match status" value="1"/>
</dbReference>
<evidence type="ECO:0000259" key="5">
    <source>
        <dbReference type="PROSITE" id="PS51078"/>
    </source>
</evidence>
<organism evidence="6 7">
    <name type="scientific">Falsiroseomonas bella</name>
    <dbReference type="NCBI Taxonomy" id="2184016"/>
    <lineage>
        <taxon>Bacteria</taxon>
        <taxon>Pseudomonadati</taxon>
        <taxon>Pseudomonadota</taxon>
        <taxon>Alphaproteobacteria</taxon>
        <taxon>Acetobacterales</taxon>
        <taxon>Roseomonadaceae</taxon>
        <taxon>Falsiroseomonas</taxon>
    </lineage>
</organism>
<dbReference type="SUPFAM" id="SSF55781">
    <property type="entry name" value="GAF domain-like"/>
    <property type="match status" value="1"/>
</dbReference>
<evidence type="ECO:0000256" key="3">
    <source>
        <dbReference type="ARBA" id="ARBA00023163"/>
    </source>
</evidence>
<evidence type="ECO:0000259" key="4">
    <source>
        <dbReference type="PROSITE" id="PS51077"/>
    </source>
</evidence>
<dbReference type="GO" id="GO:0003700">
    <property type="term" value="F:DNA-binding transcription factor activity"/>
    <property type="evidence" value="ECO:0007669"/>
    <property type="project" value="TreeGrafter"/>
</dbReference>
<evidence type="ECO:0000256" key="2">
    <source>
        <dbReference type="ARBA" id="ARBA00023125"/>
    </source>
</evidence>
<dbReference type="SMART" id="SM00346">
    <property type="entry name" value="HTH_ICLR"/>
    <property type="match status" value="1"/>
</dbReference>
<dbReference type="Pfam" id="PF01614">
    <property type="entry name" value="IclR_C"/>
    <property type="match status" value="1"/>
</dbReference>
<proteinExistence type="predicted"/>
<dbReference type="GO" id="GO:0003677">
    <property type="term" value="F:DNA binding"/>
    <property type="evidence" value="ECO:0007669"/>
    <property type="project" value="UniProtKB-KW"/>
</dbReference>
<keyword evidence="3" id="KW-0804">Transcription</keyword>
<keyword evidence="7" id="KW-1185">Reference proteome</keyword>
<dbReference type="InterPro" id="IPR036388">
    <property type="entry name" value="WH-like_DNA-bd_sf"/>
</dbReference>
<dbReference type="InterPro" id="IPR014757">
    <property type="entry name" value="Tscrpt_reg_IclR_C"/>
</dbReference>
<name>A0A317F9M6_9PROT</name>
<feature type="domain" description="IclR-ED" evidence="5">
    <location>
        <begin position="87"/>
        <end position="271"/>
    </location>
</feature>
<evidence type="ECO:0000313" key="7">
    <source>
        <dbReference type="Proteomes" id="UP000245765"/>
    </source>
</evidence>
<dbReference type="Pfam" id="PF09339">
    <property type="entry name" value="HTH_IclR"/>
    <property type="match status" value="1"/>
</dbReference>
<dbReference type="SUPFAM" id="SSF46785">
    <property type="entry name" value="Winged helix' DNA-binding domain"/>
    <property type="match status" value="1"/>
</dbReference>
<dbReference type="FunFam" id="1.10.10.10:FF:000056">
    <property type="entry name" value="IclR family transcriptional regulator"/>
    <property type="match status" value="1"/>
</dbReference>
<gene>
    <name evidence="6" type="ORF">DFH01_17795</name>
</gene>
<comment type="caution">
    <text evidence="6">The sequence shown here is derived from an EMBL/GenBank/DDBJ whole genome shotgun (WGS) entry which is preliminary data.</text>
</comment>
<dbReference type="AlphaFoldDB" id="A0A317F9M6"/>
<evidence type="ECO:0000256" key="1">
    <source>
        <dbReference type="ARBA" id="ARBA00023015"/>
    </source>
</evidence>
<dbReference type="InterPro" id="IPR036390">
    <property type="entry name" value="WH_DNA-bd_sf"/>
</dbReference>